<name>A0A430QD73_SCHBO</name>
<evidence type="ECO:0000256" key="3">
    <source>
        <dbReference type="ARBA" id="ARBA00022989"/>
    </source>
</evidence>
<evidence type="ECO:0000256" key="1">
    <source>
        <dbReference type="ARBA" id="ARBA00004167"/>
    </source>
</evidence>
<dbReference type="AlphaFoldDB" id="A0A430QD73"/>
<comment type="caution">
    <text evidence="5">The sequence shown here is derived from an EMBL/GenBank/DDBJ whole genome shotgun (WGS) entry which is preliminary data.</text>
</comment>
<accession>A0A430QD73</accession>
<protein>
    <submittedName>
        <fullName evidence="5">Sphingomyelin phosphodiesterase 4</fullName>
    </submittedName>
</protein>
<evidence type="ECO:0000313" key="6">
    <source>
        <dbReference type="Proteomes" id="UP000290809"/>
    </source>
</evidence>
<dbReference type="Pfam" id="PF14724">
    <property type="entry name" value="mit_SMPDase"/>
    <property type="match status" value="2"/>
</dbReference>
<keyword evidence="3" id="KW-1133">Transmembrane helix</keyword>
<dbReference type="PANTHER" id="PTHR12988">
    <property type="entry name" value="SPHINGOMYELIN PHOSPHODIESTERASE 4"/>
    <property type="match status" value="1"/>
</dbReference>
<dbReference type="GO" id="GO:0006685">
    <property type="term" value="P:sphingomyelin catabolic process"/>
    <property type="evidence" value="ECO:0007669"/>
    <property type="project" value="TreeGrafter"/>
</dbReference>
<keyword evidence="6" id="KW-1185">Reference proteome</keyword>
<reference evidence="5 6" key="1">
    <citation type="journal article" date="2019" name="PLoS Pathog.">
        <title>Genome sequence of the bovine parasite Schistosoma bovis Tanzania.</title>
        <authorList>
            <person name="Oey H."/>
            <person name="Zakrzewski M."/>
            <person name="Gobert G."/>
            <person name="Gravermann K."/>
            <person name="Stoye J."/>
            <person name="Jones M."/>
            <person name="Mcmanus D."/>
            <person name="Krause L."/>
        </authorList>
    </citation>
    <scope>NUCLEOTIDE SEQUENCE [LARGE SCALE GENOMIC DNA]</scope>
    <source>
        <strain evidence="5 6">TAN1997</strain>
    </source>
</reference>
<keyword evidence="2" id="KW-0812">Transmembrane</keyword>
<dbReference type="GO" id="GO:0016020">
    <property type="term" value="C:membrane"/>
    <property type="evidence" value="ECO:0007669"/>
    <property type="project" value="UniProtKB-SubCell"/>
</dbReference>
<dbReference type="STRING" id="6184.A0A430QD73"/>
<evidence type="ECO:0000256" key="2">
    <source>
        <dbReference type="ARBA" id="ARBA00022692"/>
    </source>
</evidence>
<gene>
    <name evidence="5" type="ORF">DC041_0005727</name>
</gene>
<evidence type="ECO:0000313" key="5">
    <source>
        <dbReference type="EMBL" id="RTG85633.1"/>
    </source>
</evidence>
<dbReference type="PANTHER" id="PTHR12988:SF6">
    <property type="entry name" value="SPHINGOMYELIN PHOSPHODIESTERASE 4"/>
    <property type="match status" value="1"/>
</dbReference>
<dbReference type="InterPro" id="IPR024129">
    <property type="entry name" value="Sphingomy_SMPD4"/>
</dbReference>
<organism evidence="5 6">
    <name type="scientific">Schistosoma bovis</name>
    <name type="common">Blood fluke</name>
    <dbReference type="NCBI Taxonomy" id="6184"/>
    <lineage>
        <taxon>Eukaryota</taxon>
        <taxon>Metazoa</taxon>
        <taxon>Spiralia</taxon>
        <taxon>Lophotrochozoa</taxon>
        <taxon>Platyhelminthes</taxon>
        <taxon>Trematoda</taxon>
        <taxon>Digenea</taxon>
        <taxon>Strigeidida</taxon>
        <taxon>Schistosomatoidea</taxon>
        <taxon>Schistosomatidae</taxon>
        <taxon>Schistosoma</taxon>
    </lineage>
</organism>
<dbReference type="GO" id="GO:0046475">
    <property type="term" value="P:glycerophospholipid catabolic process"/>
    <property type="evidence" value="ECO:0007669"/>
    <property type="project" value="TreeGrafter"/>
</dbReference>
<dbReference type="GO" id="GO:0050290">
    <property type="term" value="F:sphingomyelin phosphodiesterase D activity"/>
    <property type="evidence" value="ECO:0007669"/>
    <property type="project" value="InterPro"/>
</dbReference>
<evidence type="ECO:0000256" key="4">
    <source>
        <dbReference type="ARBA" id="ARBA00023136"/>
    </source>
</evidence>
<sequence length="671" mass="78293">MPIDVCLSLPLIDRVKELNNIFARGNLQELHNSVVLVVDNIFGYSCGTEGWALHAVNEADEPHLFGSIREFLSPNGRFLEVLSSRLTLEFPSIYHDFPLWLLSTDSQNSVWSGGCKQPRTQLSLNAFTYYMFAFMCYASYPKWKQELALCDFENSLYRTLFDDYLGFYLYTDPTTVNVMASKFHILRAGLQTPGYQKYLYNNQGVIVSPESSIPHHNIMNRFSRFIVYCFQHWPFDLSFEVVLETWLSSIQPWRYSGFPQLNTGTRFSSIPWDAPLNLKIDNENYSDWLTFVARHYSLYVGLLLLFMERVTKIDLRVSRNAHMVYRVTKVFSQDGFKMLLLNTEKILSEQQQDATLSNVIVSEYQREQSGLWNPVIISTVERVLNCMMITKVNLQSEVIKKMDKFSSDSDGWFDKFTKWLCSFLIFDMDNSDESVNKCIFYLTEGIHSLREFFAIQETFEAVHDISLQPPPNGRIQWDDLSASPILTRPHLKSPPTSSKSPSVEHPYKDNLSPSDFSNSSWNIDACSMPKTFVNSHDSSRYYTKLTPLDRFQIIMGVKRPYVCQQLINREYASTMNASYENRYILTVCKYLENKFTEMIIMGVKRPYVCQQLINREYASTMNASYENRYILTVCKYLENKFTEMVRKYLLYLLWGSFLRFYVLSCEEYNVA</sequence>
<dbReference type="EMBL" id="QMKO01001935">
    <property type="protein sequence ID" value="RTG85633.1"/>
    <property type="molecule type" value="Genomic_DNA"/>
</dbReference>
<dbReference type="Proteomes" id="UP000290809">
    <property type="component" value="Unassembled WGS sequence"/>
</dbReference>
<keyword evidence="4" id="KW-0472">Membrane</keyword>
<proteinExistence type="predicted"/>
<dbReference type="GO" id="GO:0046513">
    <property type="term" value="P:ceramide biosynthetic process"/>
    <property type="evidence" value="ECO:0007669"/>
    <property type="project" value="TreeGrafter"/>
</dbReference>
<comment type="subcellular location">
    <subcellularLocation>
        <location evidence="1">Membrane</location>
        <topology evidence="1">Single-pass membrane protein</topology>
    </subcellularLocation>
</comment>